<dbReference type="RefSeq" id="WP_169931337.1">
    <property type="nucleotide sequence ID" value="NZ_PIPR01000002.1"/>
</dbReference>
<name>A0A7Z6ZSR0_9GAMM</name>
<organism evidence="1 2">
    <name type="scientific">Pseudidiomarina aestuarii</name>
    <dbReference type="NCBI Taxonomy" id="624146"/>
    <lineage>
        <taxon>Bacteria</taxon>
        <taxon>Pseudomonadati</taxon>
        <taxon>Pseudomonadota</taxon>
        <taxon>Gammaproteobacteria</taxon>
        <taxon>Alteromonadales</taxon>
        <taxon>Idiomarinaceae</taxon>
        <taxon>Pseudidiomarina</taxon>
    </lineage>
</organism>
<sequence length="356" mass="40840">MIPYYRDSEDARPLLYLDQNIIDSLRKGVYSFDDATFSERFRAIYSDETLREISRAEDGGGNATEYLNVLKELEAFHLRLNLNAQFTPTGDAIIQSQSPAEVYQNFIQNRDLDYLVEANLLVTHKVMGGLPDLTVDDIIKRMLEAFERNAKSLEDNIRNLEPFFPNAREELPRLFESLGTMKAVSLKDYKIILKQLADNLKTTLKLNDTSQSALSRYREELRLSPKDLNNIEPPKVVEQVWQVISRDENINQSDVTMYQFFGVDAPNPINPERRNFVSEQVSSVYFHLNLAGYYPDKGLKERKRFASSFSDMQHVSLATHCDYLLSSDERLIKKAAAAYEFTGARTQALLLKLPNA</sequence>
<protein>
    <submittedName>
        <fullName evidence="1">Uncharacterized protein</fullName>
    </submittedName>
</protein>
<dbReference type="AlphaFoldDB" id="A0A7Z6ZSR0"/>
<evidence type="ECO:0000313" key="1">
    <source>
        <dbReference type="EMBL" id="RUO39620.1"/>
    </source>
</evidence>
<proteinExistence type="predicted"/>
<gene>
    <name evidence="1" type="ORF">CWE22_10030</name>
</gene>
<reference evidence="2" key="1">
    <citation type="journal article" date="2018" name="Front. Microbiol.">
        <title>Genome-Based Analysis Reveals the Taxonomy and Diversity of the Family Idiomarinaceae.</title>
        <authorList>
            <person name="Liu Y."/>
            <person name="Lai Q."/>
            <person name="Shao Z."/>
        </authorList>
    </citation>
    <scope>NUCLEOTIDE SEQUENCE [LARGE SCALE GENOMIC DNA]</scope>
    <source>
        <strain evidence="2">KYW314</strain>
    </source>
</reference>
<keyword evidence="2" id="KW-1185">Reference proteome</keyword>
<dbReference type="Proteomes" id="UP000287766">
    <property type="component" value="Unassembled WGS sequence"/>
</dbReference>
<accession>A0A7Z6ZSR0</accession>
<evidence type="ECO:0000313" key="2">
    <source>
        <dbReference type="Proteomes" id="UP000287766"/>
    </source>
</evidence>
<dbReference type="EMBL" id="PIPR01000002">
    <property type="protein sequence ID" value="RUO39620.1"/>
    <property type="molecule type" value="Genomic_DNA"/>
</dbReference>
<comment type="caution">
    <text evidence="1">The sequence shown here is derived from an EMBL/GenBank/DDBJ whole genome shotgun (WGS) entry which is preliminary data.</text>
</comment>